<dbReference type="OrthoDB" id="9799024at2"/>
<dbReference type="PATRIC" id="fig|1348774.3.peg.1027"/>
<dbReference type="SUPFAM" id="SSF51556">
    <property type="entry name" value="Metallo-dependent hydrolases"/>
    <property type="match status" value="1"/>
</dbReference>
<dbReference type="Gene3D" id="3.20.20.140">
    <property type="entry name" value="Metal-dependent hydrolases"/>
    <property type="match status" value="1"/>
</dbReference>
<evidence type="ECO:0000313" key="2">
    <source>
        <dbReference type="EMBL" id="AKM09468.1"/>
    </source>
</evidence>
<dbReference type="PANTHER" id="PTHR21240:SF28">
    <property type="entry name" value="ISO-OROTATE DECARBOXYLASE (EUROFUNG)"/>
    <property type="match status" value="1"/>
</dbReference>
<dbReference type="InterPro" id="IPR006680">
    <property type="entry name" value="Amidohydro-rel"/>
</dbReference>
<dbReference type="STRING" id="1348774.AB433_04900"/>
<gene>
    <name evidence="2" type="ORF">AB433_04900</name>
</gene>
<dbReference type="Proteomes" id="UP000035287">
    <property type="component" value="Chromosome"/>
</dbReference>
<dbReference type="InterPro" id="IPR032466">
    <property type="entry name" value="Metal_Hydrolase"/>
</dbReference>
<dbReference type="Pfam" id="PF04909">
    <property type="entry name" value="Amidohydro_2"/>
    <property type="match status" value="1"/>
</dbReference>
<organism evidence="2 3">
    <name type="scientific">Croceicoccus naphthovorans</name>
    <dbReference type="NCBI Taxonomy" id="1348774"/>
    <lineage>
        <taxon>Bacteria</taxon>
        <taxon>Pseudomonadati</taxon>
        <taxon>Pseudomonadota</taxon>
        <taxon>Alphaproteobacteria</taxon>
        <taxon>Sphingomonadales</taxon>
        <taxon>Erythrobacteraceae</taxon>
        <taxon>Croceicoccus</taxon>
    </lineage>
</organism>
<dbReference type="PANTHER" id="PTHR21240">
    <property type="entry name" value="2-AMINO-3-CARBOXYLMUCONATE-6-SEMIALDEHYDE DECARBOXYLASE"/>
    <property type="match status" value="1"/>
</dbReference>
<dbReference type="GO" id="GO:0016831">
    <property type="term" value="F:carboxy-lyase activity"/>
    <property type="evidence" value="ECO:0007669"/>
    <property type="project" value="InterPro"/>
</dbReference>
<proteinExistence type="predicted"/>
<protein>
    <recommendedName>
        <fullName evidence="1">Amidohydrolase-related domain-containing protein</fullName>
    </recommendedName>
</protein>
<dbReference type="GO" id="GO:0005737">
    <property type="term" value="C:cytoplasm"/>
    <property type="evidence" value="ECO:0007669"/>
    <property type="project" value="TreeGrafter"/>
</dbReference>
<dbReference type="GO" id="GO:0019748">
    <property type="term" value="P:secondary metabolic process"/>
    <property type="evidence" value="ECO:0007669"/>
    <property type="project" value="TreeGrafter"/>
</dbReference>
<name>A0A0G3XGE4_9SPHN</name>
<accession>A0A0G3XGE4</accession>
<reference evidence="2 3" key="1">
    <citation type="submission" date="2015-06" db="EMBL/GenBank/DDBJ databases">
        <authorList>
            <person name="Zeng Y."/>
            <person name="Huang Y."/>
        </authorList>
    </citation>
    <scope>NUCLEOTIDE SEQUENCE [LARGE SCALE GENOMIC DNA]</scope>
    <source>
        <strain evidence="2 3">PQ-2</strain>
    </source>
</reference>
<evidence type="ECO:0000259" key="1">
    <source>
        <dbReference type="Pfam" id="PF04909"/>
    </source>
</evidence>
<feature type="domain" description="Amidohydrolase-related" evidence="1">
    <location>
        <begin position="78"/>
        <end position="365"/>
    </location>
</feature>
<dbReference type="GO" id="GO:0016787">
    <property type="term" value="F:hydrolase activity"/>
    <property type="evidence" value="ECO:0007669"/>
    <property type="project" value="InterPro"/>
</dbReference>
<evidence type="ECO:0000313" key="3">
    <source>
        <dbReference type="Proteomes" id="UP000035287"/>
    </source>
</evidence>
<keyword evidence="3" id="KW-1185">Reference proteome</keyword>
<dbReference type="AlphaFoldDB" id="A0A0G3XGE4"/>
<sequence length="382" mass="43247">MPLGSSRLISADSHFNEPGDLFTKRVPEKFKDRAPRMESFEEGDGWVFEGLEGPRNFGWNACAGLQPEEMKAWMRFDDMRKGGWDPAERVKEQDRDGVTAEVMYPTPSIQAAIALVEDPEFHLALVRAYNDWVSEYVAYDPTRFCGLVLLPNRNGAKAAVEEMNRVLGRPGMRAVMAQAYPNGSAVMSEEEDYLWGAIHERDVSFNIHVALGIYKPSPHKAKLPGYGRFFDAPNRCIEFIFNGVFDRYPNLKVAFAEVDFGWVPYVKEQIDNNYQRLEKVNKFGLQRLPSEYIDEHFYFGYMTDSFGLNNLDSMNPDRVLWSTDYPHISADYPYSWRVIQSSMSGIPAETKAKILHGNAAKLYGFEDAEAAQTAKPAVAAAA</sequence>
<dbReference type="InterPro" id="IPR032465">
    <property type="entry name" value="ACMSD"/>
</dbReference>
<dbReference type="KEGG" id="cna:AB433_04900"/>
<dbReference type="EMBL" id="CP011770">
    <property type="protein sequence ID" value="AKM09468.1"/>
    <property type="molecule type" value="Genomic_DNA"/>
</dbReference>
<dbReference type="RefSeq" id="WP_047820156.1">
    <property type="nucleotide sequence ID" value="NZ_CP011770.1"/>
</dbReference>